<name>A0A1M6BIE0_9VIBR</name>
<feature type="transmembrane region" description="Helical" evidence="6">
    <location>
        <begin position="284"/>
        <end position="306"/>
    </location>
</feature>
<feature type="transmembrane region" description="Helical" evidence="6">
    <location>
        <begin position="352"/>
        <end position="372"/>
    </location>
</feature>
<evidence type="ECO:0000256" key="2">
    <source>
        <dbReference type="ARBA" id="ARBA00022448"/>
    </source>
</evidence>
<dbReference type="GO" id="GO:0005886">
    <property type="term" value="C:plasma membrane"/>
    <property type="evidence" value="ECO:0007669"/>
    <property type="project" value="TreeGrafter"/>
</dbReference>
<dbReference type="PANTHER" id="PTHR10283:SF82">
    <property type="entry name" value="SOLUTE CARRIER FAMILY 13 MEMBER 2"/>
    <property type="match status" value="1"/>
</dbReference>
<dbReference type="NCBIfam" id="TIGR00785">
    <property type="entry name" value="dass"/>
    <property type="match status" value="1"/>
</dbReference>
<evidence type="ECO:0000256" key="3">
    <source>
        <dbReference type="ARBA" id="ARBA00022692"/>
    </source>
</evidence>
<dbReference type="PANTHER" id="PTHR10283">
    <property type="entry name" value="SOLUTE CARRIER FAMILY 13 MEMBER"/>
    <property type="match status" value="1"/>
</dbReference>
<keyword evidence="5 6" id="KW-0472">Membrane</keyword>
<feature type="transmembrane region" description="Helical" evidence="6">
    <location>
        <begin position="178"/>
        <end position="198"/>
    </location>
</feature>
<feature type="transmembrane region" description="Helical" evidence="6">
    <location>
        <begin position="133"/>
        <end position="166"/>
    </location>
</feature>
<dbReference type="Pfam" id="PF00939">
    <property type="entry name" value="Na_sulph_symp"/>
    <property type="match status" value="1"/>
</dbReference>
<organism evidence="7 8">
    <name type="scientific">Vibrio aerogenes CECT 7868</name>
    <dbReference type="NCBI Taxonomy" id="1216006"/>
    <lineage>
        <taxon>Bacteria</taxon>
        <taxon>Pseudomonadati</taxon>
        <taxon>Pseudomonadota</taxon>
        <taxon>Gammaproteobacteria</taxon>
        <taxon>Vibrionales</taxon>
        <taxon>Vibrionaceae</taxon>
        <taxon>Vibrio</taxon>
    </lineage>
</organism>
<accession>A0A1M6BIE0</accession>
<feature type="transmembrane region" description="Helical" evidence="6">
    <location>
        <begin position="95"/>
        <end position="113"/>
    </location>
</feature>
<sequence>MNKNDNVPLPSNTSEWFFNRNSIIVLSDTLLFFILYKTLPFPPQVVLGLSLLVFIAVLWLTEALHVTVTAILVPVLAVLFGIFDTQAALSNFSNPIIYLFLGGFALAAAMHHQGLDKVIADKVLVLARGKMAVAVFMLFAVTAVISMWISNTATTAMMIPLVLGVLSKVDSGQRERTYVFVLLGIAYSASIGGIATVIGSPPNAIAAAELKLSFTEWMFYGIPAAAILLPVAIFVLYLVFKPDLSGRFELNYEPVNWDKGKVVTLGIFSLTVFLWIFSKPINGMIGGFKSFDTIIALGVIVLINFARVVHWKDIEKTADWGVLLLFGGGISLSNILKQTGTSVFIAQELSELITQFGVFFIIVIIGCFVVFLTEFASNTASAALLIPVFVSVAEALNMPPVILVVLIAVASSCAFMLPVATPPNAIVFSTGYIRQTQMMKVGMILNVICVMLLTVIALYIWQ</sequence>
<gene>
    <name evidence="7" type="primary">sdcS_4</name>
    <name evidence="7" type="ORF">VA7868_03811</name>
</gene>
<feature type="transmembrane region" description="Helical" evidence="6">
    <location>
        <begin position="66"/>
        <end position="83"/>
    </location>
</feature>
<reference evidence="7 8" key="1">
    <citation type="submission" date="2016-11" db="EMBL/GenBank/DDBJ databases">
        <authorList>
            <person name="Jaros S."/>
            <person name="Januszkiewicz K."/>
            <person name="Wedrychowicz H."/>
        </authorList>
    </citation>
    <scope>NUCLEOTIDE SEQUENCE [LARGE SCALE GENOMIC DNA]</scope>
    <source>
        <strain evidence="7 8">CECT 7868</strain>
    </source>
</reference>
<feature type="transmembrane region" description="Helical" evidence="6">
    <location>
        <begin position="43"/>
        <end position="60"/>
    </location>
</feature>
<dbReference type="OrthoDB" id="9766267at2"/>
<dbReference type="STRING" id="1216006.VA7868_03811"/>
<feature type="transmembrane region" description="Helical" evidence="6">
    <location>
        <begin position="402"/>
        <end position="420"/>
    </location>
</feature>
<feature type="transmembrane region" description="Helical" evidence="6">
    <location>
        <begin position="318"/>
        <end position="336"/>
    </location>
</feature>
<evidence type="ECO:0000256" key="4">
    <source>
        <dbReference type="ARBA" id="ARBA00022989"/>
    </source>
</evidence>
<dbReference type="EMBL" id="FQXZ01000041">
    <property type="protein sequence ID" value="SHI48437.1"/>
    <property type="molecule type" value="Genomic_DNA"/>
</dbReference>
<evidence type="ECO:0000256" key="6">
    <source>
        <dbReference type="SAM" id="Phobius"/>
    </source>
</evidence>
<keyword evidence="4 6" id="KW-1133">Transmembrane helix</keyword>
<dbReference type="InterPro" id="IPR001898">
    <property type="entry name" value="SLC13A/DASS"/>
</dbReference>
<dbReference type="CDD" id="cd01115">
    <property type="entry name" value="SLC13_permease"/>
    <property type="match status" value="1"/>
</dbReference>
<feature type="transmembrane region" description="Helical" evidence="6">
    <location>
        <begin position="441"/>
        <end position="461"/>
    </location>
</feature>
<dbReference type="AlphaFoldDB" id="A0A1M6BIE0"/>
<evidence type="ECO:0000256" key="1">
    <source>
        <dbReference type="ARBA" id="ARBA00004141"/>
    </source>
</evidence>
<protein>
    <submittedName>
        <fullName evidence="7">Sodium-dependent dicarboxylate transporter SdcS</fullName>
    </submittedName>
</protein>
<dbReference type="PROSITE" id="PS01271">
    <property type="entry name" value="NA_SULFATE"/>
    <property type="match status" value="1"/>
</dbReference>
<dbReference type="GO" id="GO:0015141">
    <property type="term" value="F:succinate transmembrane transporter activity"/>
    <property type="evidence" value="ECO:0007669"/>
    <property type="project" value="UniProtKB-ARBA"/>
</dbReference>
<feature type="transmembrane region" description="Helical" evidence="6">
    <location>
        <begin position="379"/>
        <end position="396"/>
    </location>
</feature>
<feature type="transmembrane region" description="Helical" evidence="6">
    <location>
        <begin position="218"/>
        <end position="240"/>
    </location>
</feature>
<evidence type="ECO:0000313" key="7">
    <source>
        <dbReference type="EMBL" id="SHI48437.1"/>
    </source>
</evidence>
<dbReference type="RefSeq" id="WP_073605424.1">
    <property type="nucleotide sequence ID" value="NZ_FQXZ01000041.1"/>
</dbReference>
<evidence type="ECO:0000256" key="5">
    <source>
        <dbReference type="ARBA" id="ARBA00023136"/>
    </source>
</evidence>
<evidence type="ECO:0000313" key="8">
    <source>
        <dbReference type="Proteomes" id="UP000184608"/>
    </source>
</evidence>
<proteinExistence type="predicted"/>
<feature type="transmembrane region" description="Helical" evidence="6">
    <location>
        <begin position="260"/>
        <end position="278"/>
    </location>
</feature>
<keyword evidence="2" id="KW-0813">Transport</keyword>
<keyword evidence="8" id="KW-1185">Reference proteome</keyword>
<dbReference type="InterPro" id="IPR031312">
    <property type="entry name" value="Na/sul_symport_CS"/>
</dbReference>
<keyword evidence="3 6" id="KW-0812">Transmembrane</keyword>
<comment type="subcellular location">
    <subcellularLocation>
        <location evidence="1">Membrane</location>
        <topology evidence="1">Multi-pass membrane protein</topology>
    </subcellularLocation>
</comment>
<dbReference type="Proteomes" id="UP000184608">
    <property type="component" value="Unassembled WGS sequence"/>
</dbReference>